<sequence>MSIKLLTDSASDLPLSFFQENNVGFLPLRVSLDNQEFLDLQTIEPASVYEAIRKGKMPKTSQAAPTTMYEVFEDIAKSGDSCVYLAFSSELSGTYQTAMMIREELLEKYPDFQLEIIDTKCASLGQGVVTYYAAQLLQQNLSLIEMTEKIKQYALHMEHIFTVDDLDFLAQGGRVSKASAFVGGLLNIKPLLHVEDGKLIPIEKIRGRKKVFKRMLDVMEERGKNLSSQTIGISHGDDLETALQLKEMIQERFGTKHFIINIIGAAIGSHSGPGTIAVFFLNENIE</sequence>
<dbReference type="PROSITE" id="PS51482">
    <property type="entry name" value="DEGV"/>
    <property type="match status" value="1"/>
</dbReference>
<reference evidence="3 4" key="1">
    <citation type="journal article" date="2015" name="Genome Announc.">
        <title>Complete genome sequences for 35 biothreat assay-relevant bacillus species.</title>
        <authorList>
            <person name="Johnson S.L."/>
            <person name="Daligault H.E."/>
            <person name="Davenport K.W."/>
            <person name="Jaissle J."/>
            <person name="Frey K.G."/>
            <person name="Ladner J.T."/>
            <person name="Broomall S.M."/>
            <person name="Bishop-Lilly K.A."/>
            <person name="Bruce D.C."/>
            <person name="Gibbons H.S."/>
            <person name="Coyne S.R."/>
            <person name="Lo C.C."/>
            <person name="Meincke L."/>
            <person name="Munk A.C."/>
            <person name="Koroleva G.I."/>
            <person name="Rosenzweig C.N."/>
            <person name="Palacios G.F."/>
            <person name="Redden C.L."/>
            <person name="Minogue T.D."/>
            <person name="Chain P.S."/>
        </authorList>
    </citation>
    <scope>NUCLEOTIDE SEQUENCE [LARGE SCALE GENOMIC DNA]</scope>
    <source>
        <strain evidence="4">ATCC 14581 / DSM 32 / JCM 2506 / NBRC 15308 / NCIMB 9376 / NCTC 10342 / NRRL B-14308 / VKM B-512</strain>
    </source>
</reference>
<dbReference type="PANTHER" id="PTHR33434">
    <property type="entry name" value="DEGV DOMAIN-CONTAINING PROTEIN DR_1986-RELATED"/>
    <property type="match status" value="1"/>
</dbReference>
<dbReference type="GO" id="GO:0008289">
    <property type="term" value="F:lipid binding"/>
    <property type="evidence" value="ECO:0007669"/>
    <property type="project" value="UniProtKB-KW"/>
</dbReference>
<evidence type="ECO:0000313" key="3">
    <source>
        <dbReference type="EMBL" id="AJI24176.1"/>
    </source>
</evidence>
<dbReference type="AlphaFoldDB" id="A0A0B6AKX4"/>
<evidence type="ECO:0000256" key="1">
    <source>
        <dbReference type="ARBA" id="ARBA00003238"/>
    </source>
</evidence>
<dbReference type="Pfam" id="PF02645">
    <property type="entry name" value="DegV"/>
    <property type="match status" value="1"/>
</dbReference>
<dbReference type="KEGG" id="bmeg:BG04_2959"/>
<dbReference type="InterPro" id="IPR003797">
    <property type="entry name" value="DegV"/>
</dbReference>
<dbReference type="HOGENOM" id="CLU_048251_4_1_9"/>
<dbReference type="Gene3D" id="3.40.50.10170">
    <property type="match status" value="1"/>
</dbReference>
<comment type="function">
    <text evidence="1">May bind long-chain fatty acids, such as palmitate, and may play a role in lipid transport or fatty acid metabolism.</text>
</comment>
<proteinExistence type="predicted"/>
<keyword evidence="2" id="KW-0446">Lipid-binding</keyword>
<dbReference type="Proteomes" id="UP000031829">
    <property type="component" value="Chromosome"/>
</dbReference>
<dbReference type="NCBIfam" id="TIGR00762">
    <property type="entry name" value="DegV"/>
    <property type="match status" value="1"/>
</dbReference>
<dbReference type="GeneID" id="93641026"/>
<organism evidence="3 4">
    <name type="scientific">Priestia megaterium (strain ATCC 14581 / DSM 32 / CCUG 1817 / JCM 2506 / NBRC 15308 / NCIMB 9376 / NCTC 10342 / NRRL B-14308 / VKM B-512 / Ford 19)</name>
    <name type="common">Bacillus megaterium</name>
    <dbReference type="NCBI Taxonomy" id="1348623"/>
    <lineage>
        <taxon>Bacteria</taxon>
        <taxon>Bacillati</taxon>
        <taxon>Bacillota</taxon>
        <taxon>Bacilli</taxon>
        <taxon>Bacillales</taxon>
        <taxon>Bacillaceae</taxon>
        <taxon>Priestia</taxon>
    </lineage>
</organism>
<evidence type="ECO:0000313" key="4">
    <source>
        <dbReference type="Proteomes" id="UP000031829"/>
    </source>
</evidence>
<dbReference type="SUPFAM" id="SSF82549">
    <property type="entry name" value="DAK1/DegV-like"/>
    <property type="match status" value="1"/>
</dbReference>
<gene>
    <name evidence="3" type="ORF">BG04_2959</name>
</gene>
<accession>A0A0B6AKX4</accession>
<name>A0A0B6AKX4_PRIM2</name>
<dbReference type="Gene3D" id="3.30.1180.10">
    <property type="match status" value="1"/>
</dbReference>
<dbReference type="PANTHER" id="PTHR33434:SF3">
    <property type="entry name" value="DEGV DOMAIN-CONTAINING PROTEIN YITS"/>
    <property type="match status" value="1"/>
</dbReference>
<dbReference type="RefSeq" id="WP_034654417.1">
    <property type="nucleotide sequence ID" value="NZ_BCVB01000007.1"/>
</dbReference>
<dbReference type="EMBL" id="CP009920">
    <property type="protein sequence ID" value="AJI24176.1"/>
    <property type="molecule type" value="Genomic_DNA"/>
</dbReference>
<protein>
    <submittedName>
        <fullName evidence="3">Lipid binding protein</fullName>
    </submittedName>
</protein>
<dbReference type="InterPro" id="IPR050270">
    <property type="entry name" value="DegV_domain_contain"/>
</dbReference>
<evidence type="ECO:0000256" key="2">
    <source>
        <dbReference type="ARBA" id="ARBA00023121"/>
    </source>
</evidence>
<dbReference type="InterPro" id="IPR043168">
    <property type="entry name" value="DegV_C"/>
</dbReference>